<dbReference type="GO" id="GO:0005524">
    <property type="term" value="F:ATP binding"/>
    <property type="evidence" value="ECO:0007669"/>
    <property type="project" value="UniProtKB-UniRule"/>
</dbReference>
<accession>A0A5B7WWC1</accession>
<dbReference type="KEGG" id="gcr:GcLGCM259_2601"/>
<protein>
    <submittedName>
        <fullName evidence="3">Formate dehydrogenase accessory sulfurtransferase FdhD</fullName>
    </submittedName>
</protein>
<keyword evidence="1" id="KW-0067">ATP-binding</keyword>
<dbReference type="RefSeq" id="WP_138926908.1">
    <property type="nucleotide sequence ID" value="NZ_CP034412.1"/>
</dbReference>
<feature type="domain" description="ATP-grasp" evidence="2">
    <location>
        <begin position="134"/>
        <end position="336"/>
    </location>
</feature>
<dbReference type="Proteomes" id="UP000307000">
    <property type="component" value="Chromosome"/>
</dbReference>
<evidence type="ECO:0000259" key="2">
    <source>
        <dbReference type="PROSITE" id="PS50975"/>
    </source>
</evidence>
<gene>
    <name evidence="3" type="ORF">GcLGCM259_2601</name>
</gene>
<evidence type="ECO:0000256" key="1">
    <source>
        <dbReference type="PROSITE-ProRule" id="PRU00409"/>
    </source>
</evidence>
<evidence type="ECO:0000313" key="3">
    <source>
        <dbReference type="EMBL" id="QCY48308.1"/>
    </source>
</evidence>
<dbReference type="GO" id="GO:0016740">
    <property type="term" value="F:transferase activity"/>
    <property type="evidence" value="ECO:0007669"/>
    <property type="project" value="UniProtKB-KW"/>
</dbReference>
<organism evidence="3 4">
    <name type="scientific">Glutamicibacter creatinolyticus</name>
    <dbReference type="NCBI Taxonomy" id="162496"/>
    <lineage>
        <taxon>Bacteria</taxon>
        <taxon>Bacillati</taxon>
        <taxon>Actinomycetota</taxon>
        <taxon>Actinomycetes</taxon>
        <taxon>Micrococcales</taxon>
        <taxon>Micrococcaceae</taxon>
        <taxon>Glutamicibacter</taxon>
    </lineage>
</organism>
<dbReference type="Gene3D" id="3.30.470.20">
    <property type="entry name" value="ATP-grasp fold, B domain"/>
    <property type="match status" value="1"/>
</dbReference>
<keyword evidence="3" id="KW-0808">Transferase</keyword>
<dbReference type="PROSITE" id="PS50975">
    <property type="entry name" value="ATP_GRASP"/>
    <property type="match status" value="1"/>
</dbReference>
<reference evidence="3 4" key="1">
    <citation type="submission" date="2018-12" db="EMBL/GenBank/DDBJ databases">
        <title>Complete Genome Sequence of Glutamicibacter creatinolyticus strain LGCM259,isolated from an abscess of a 12-year-old mare in Italy.</title>
        <authorList>
            <person name="Santos R.G."/>
            <person name="Silva A.L."/>
            <person name="Seyffert N."/>
            <person name="Castro T.L.P."/>
            <person name="Attili A.R."/>
            <person name="Rifici C."/>
            <person name="Mazzullo G."/>
            <person name="Brenig B."/>
            <person name="Venanzi F."/>
            <person name="Azevedo V."/>
        </authorList>
    </citation>
    <scope>NUCLEOTIDE SEQUENCE [LARGE SCALE GENOMIC DNA]</scope>
    <source>
        <strain evidence="3 4">LGCM 259</strain>
    </source>
</reference>
<dbReference type="EMBL" id="CP034412">
    <property type="protein sequence ID" value="QCY48308.1"/>
    <property type="molecule type" value="Genomic_DNA"/>
</dbReference>
<proteinExistence type="predicted"/>
<dbReference type="InterPro" id="IPR011761">
    <property type="entry name" value="ATP-grasp"/>
</dbReference>
<dbReference type="SUPFAM" id="SSF56059">
    <property type="entry name" value="Glutathione synthetase ATP-binding domain-like"/>
    <property type="match status" value="1"/>
</dbReference>
<sequence length="432" mass="47948">MANPSPSIDPAQPFVPVILGGDIGTYTLAREFHEAYGVRSVVMPAAGNGVIEHSVAIELRPIGSMADEARVVQALRELAEELAGEGERPLLLFGSLDYHVMLIARHREALSAQYVIPYPELEVIEQAALKENFYALAERLGVPHPRTRVYRPGNAVATVVEGLNFPLIGKPSSSGDWIAAKFAGKQKIHTLKDFQQLTDLLSRIDASGYDSGYILQEYIPGGDDAMRLCTYFATEPDSGTEVVFAGYGEVVIEEHAPLVLGNSAAIVTGRHREVAEAGARMLREIGWHGVAMIDAKYDHRDGQVKFFEINPRLGRNHFYLTAAGINPARFYVNEFLGPQYDAFDVRRQPAVVLQDGMAQLREEHLFTVLPHALLRRYLDTPTGRKAAALLKAGKVSNPLKYRAEKNPRRKLYLLLNAVNHVRKYRKFPPRTA</sequence>
<name>A0A5B7WWC1_9MICC</name>
<keyword evidence="1" id="KW-0547">Nucleotide-binding</keyword>
<dbReference type="AlphaFoldDB" id="A0A5B7WWC1"/>
<keyword evidence="4" id="KW-1185">Reference proteome</keyword>
<evidence type="ECO:0000313" key="4">
    <source>
        <dbReference type="Proteomes" id="UP000307000"/>
    </source>
</evidence>
<dbReference type="GO" id="GO:0046872">
    <property type="term" value="F:metal ion binding"/>
    <property type="evidence" value="ECO:0007669"/>
    <property type="project" value="InterPro"/>
</dbReference>